<dbReference type="InterPro" id="IPR025476">
    <property type="entry name" value="Helitron_helicase-like"/>
</dbReference>
<dbReference type="EMBL" id="GBXI01001936">
    <property type="protein sequence ID" value="JAD12356.1"/>
    <property type="molecule type" value="Transcribed_RNA"/>
</dbReference>
<accession>A0A0A1XMY6</accession>
<reference evidence="3" key="1">
    <citation type="submission" date="2014-11" db="EMBL/GenBank/DDBJ databases">
        <authorList>
            <person name="Geib S."/>
        </authorList>
    </citation>
    <scope>NUCLEOTIDE SEQUENCE</scope>
</reference>
<reference evidence="3" key="2">
    <citation type="journal article" date="2015" name="Gigascience">
        <title>Reconstructing a comprehensive transcriptome assembly of a white-pupal translocated strain of the pest fruit fly Bactrocera cucurbitae.</title>
        <authorList>
            <person name="Sim S.B."/>
            <person name="Calla B."/>
            <person name="Hall B."/>
            <person name="DeRego T."/>
            <person name="Geib S.M."/>
        </authorList>
    </citation>
    <scope>NUCLEOTIDE SEQUENCE</scope>
</reference>
<gene>
    <name evidence="3" type="primary">U3</name>
    <name evidence="3" type="ORF">g.20311</name>
</gene>
<dbReference type="PANTHER" id="PTHR45786">
    <property type="entry name" value="DNA BINDING PROTEIN-LIKE"/>
    <property type="match status" value="1"/>
</dbReference>
<evidence type="ECO:0000313" key="3">
    <source>
        <dbReference type="EMBL" id="JAD12356.1"/>
    </source>
</evidence>
<dbReference type="Pfam" id="PF14214">
    <property type="entry name" value="Helitron_like_N"/>
    <property type="match status" value="1"/>
</dbReference>
<evidence type="ECO:0000259" key="2">
    <source>
        <dbReference type="Pfam" id="PF14214"/>
    </source>
</evidence>
<feature type="domain" description="Helitron helicase-like" evidence="2">
    <location>
        <begin position="134"/>
        <end position="215"/>
    </location>
</feature>
<sequence length="221" mass="25799">MLSNINPLANEYKHMAQVEREEEQRAREENRNARRISMLLFNSADRRYNLPNCSEIAAVFTTEDGEPPGNRNLRIFSRKSDMQNLLFVSTLHRLCDPLVYPLLFPYGESGYDETLLHEQGHRTECRFKLTQLQFVAYRMAIREGFSLLHVSGKLWQQYLVDQYVRIEGARLAFLRTHQKELRVETYAGLHDYLMRGAKMESVRPGRIVVLPSKVLLAPLEI</sequence>
<evidence type="ECO:0000256" key="1">
    <source>
        <dbReference type="SAM" id="Coils"/>
    </source>
</evidence>
<proteinExistence type="predicted"/>
<dbReference type="PANTHER" id="PTHR45786:SF74">
    <property type="entry name" value="ATP-DEPENDENT DNA HELICASE"/>
    <property type="match status" value="1"/>
</dbReference>
<organism evidence="3">
    <name type="scientific">Zeugodacus cucurbitae</name>
    <name type="common">Melon fruit fly</name>
    <name type="synonym">Bactrocera cucurbitae</name>
    <dbReference type="NCBI Taxonomy" id="28588"/>
    <lineage>
        <taxon>Eukaryota</taxon>
        <taxon>Metazoa</taxon>
        <taxon>Ecdysozoa</taxon>
        <taxon>Arthropoda</taxon>
        <taxon>Hexapoda</taxon>
        <taxon>Insecta</taxon>
        <taxon>Pterygota</taxon>
        <taxon>Neoptera</taxon>
        <taxon>Endopterygota</taxon>
        <taxon>Diptera</taxon>
        <taxon>Brachycera</taxon>
        <taxon>Muscomorpha</taxon>
        <taxon>Tephritoidea</taxon>
        <taxon>Tephritidae</taxon>
        <taxon>Zeugodacus</taxon>
        <taxon>Zeugodacus</taxon>
    </lineage>
</organism>
<name>A0A0A1XMY6_ZEUCU</name>
<keyword evidence="1" id="KW-0175">Coiled coil</keyword>
<dbReference type="AlphaFoldDB" id="A0A0A1XMY6"/>
<protein>
    <submittedName>
        <fullName evidence="3">Protein U3</fullName>
    </submittedName>
</protein>
<feature type="coiled-coil region" evidence="1">
    <location>
        <begin position="9"/>
        <end position="36"/>
    </location>
</feature>